<dbReference type="InterPro" id="IPR036388">
    <property type="entry name" value="WH-like_DNA-bd_sf"/>
</dbReference>
<dbReference type="RefSeq" id="WP_014184620.1">
    <property type="nucleotide sequence ID" value="NC_016584.1"/>
</dbReference>
<proteinExistence type="inferred from homology"/>
<dbReference type="GO" id="GO:0003677">
    <property type="term" value="F:DNA binding"/>
    <property type="evidence" value="ECO:0007669"/>
    <property type="project" value="UniProtKB-KW"/>
</dbReference>
<organism evidence="8 9">
    <name type="scientific">Desulfosporosinus orientis (strain ATCC 19365 / DSM 765 / NCIMB 8382 / VKM B-1628 / Singapore I)</name>
    <name type="common">Desulfotomaculum orientis</name>
    <dbReference type="NCBI Taxonomy" id="768706"/>
    <lineage>
        <taxon>Bacteria</taxon>
        <taxon>Bacillati</taxon>
        <taxon>Bacillota</taxon>
        <taxon>Clostridia</taxon>
        <taxon>Eubacteriales</taxon>
        <taxon>Desulfitobacteriaceae</taxon>
        <taxon>Desulfosporosinus</taxon>
    </lineage>
</organism>
<keyword evidence="5" id="KW-0804">Transcription</keyword>
<evidence type="ECO:0000259" key="7">
    <source>
        <dbReference type="Pfam" id="PF08281"/>
    </source>
</evidence>
<reference evidence="8 9" key="2">
    <citation type="journal article" date="2012" name="J. Bacteriol.">
        <title>Complete genome sequences of Desulfosporosinus orientis DSM765T, Desulfosporosinus youngiae DSM17734T, Desulfosporosinus meridiei DSM13257T, and Desulfosporosinus acidiphilus DSM22704T.</title>
        <authorList>
            <person name="Pester M."/>
            <person name="Brambilla E."/>
            <person name="Alazard D."/>
            <person name="Rattei T."/>
            <person name="Weinmaier T."/>
            <person name="Han J."/>
            <person name="Lucas S."/>
            <person name="Lapidus A."/>
            <person name="Cheng J.F."/>
            <person name="Goodwin L."/>
            <person name="Pitluck S."/>
            <person name="Peters L."/>
            <person name="Ovchinnikova G."/>
            <person name="Teshima H."/>
            <person name="Detter J.C."/>
            <person name="Han C.S."/>
            <person name="Tapia R."/>
            <person name="Land M.L."/>
            <person name="Hauser L."/>
            <person name="Kyrpides N.C."/>
            <person name="Ivanova N.N."/>
            <person name="Pagani I."/>
            <person name="Huntmann M."/>
            <person name="Wei C.L."/>
            <person name="Davenport K.W."/>
            <person name="Daligault H."/>
            <person name="Chain P.S."/>
            <person name="Chen A."/>
            <person name="Mavromatis K."/>
            <person name="Markowitz V."/>
            <person name="Szeto E."/>
            <person name="Mikhailova N."/>
            <person name="Pati A."/>
            <person name="Wagner M."/>
            <person name="Woyke T."/>
            <person name="Ollivier B."/>
            <person name="Klenk H.P."/>
            <person name="Spring S."/>
            <person name="Loy A."/>
        </authorList>
    </citation>
    <scope>NUCLEOTIDE SEQUENCE [LARGE SCALE GENOMIC DNA]</scope>
    <source>
        <strain evidence="9">ATCC 19365 / DSM 765 / NCIMB 8382 / VKM B-1628</strain>
    </source>
</reference>
<reference evidence="9" key="1">
    <citation type="submission" date="2011-11" db="EMBL/GenBank/DDBJ databases">
        <title>Complete sequence of Desulfosporosinus orientis DSM 765.</title>
        <authorList>
            <person name="Lucas S."/>
            <person name="Han J."/>
            <person name="Lapidus A."/>
            <person name="Cheng J.-F."/>
            <person name="Goodwin L."/>
            <person name="Pitluck S."/>
            <person name="Peters L."/>
            <person name="Ovchinnikova G."/>
            <person name="Teshima H."/>
            <person name="Detter J.C."/>
            <person name="Han C."/>
            <person name="Tapia R."/>
            <person name="Land M."/>
            <person name="Hauser L."/>
            <person name="Kyrpides N."/>
            <person name="Ivanova N."/>
            <person name="Pagani I."/>
            <person name="Pester M."/>
            <person name="Spring S."/>
            <person name="Ollivier B."/>
            <person name="Rattei T."/>
            <person name="Klenk H.-P."/>
            <person name="Wagner M."/>
            <person name="Loy A."/>
            <person name="Woyke T."/>
        </authorList>
    </citation>
    <scope>NUCLEOTIDE SEQUENCE [LARGE SCALE GENOMIC DNA]</scope>
    <source>
        <strain evidence="9">ATCC 19365 / DSM 765 / NCIMB 8382 / VKM B-1628</strain>
    </source>
</reference>
<keyword evidence="4" id="KW-0238">DNA-binding</keyword>
<keyword evidence="3" id="KW-0731">Sigma factor</keyword>
<dbReference type="SUPFAM" id="SSF88659">
    <property type="entry name" value="Sigma3 and sigma4 domains of RNA polymerase sigma factors"/>
    <property type="match status" value="1"/>
</dbReference>
<dbReference type="PANTHER" id="PTHR43133:SF8">
    <property type="entry name" value="RNA POLYMERASE SIGMA FACTOR HI_1459-RELATED"/>
    <property type="match status" value="1"/>
</dbReference>
<dbReference type="Pfam" id="PF04542">
    <property type="entry name" value="Sigma70_r2"/>
    <property type="match status" value="1"/>
</dbReference>
<evidence type="ECO:0000256" key="4">
    <source>
        <dbReference type="ARBA" id="ARBA00023125"/>
    </source>
</evidence>
<dbReference type="InterPro" id="IPR013249">
    <property type="entry name" value="RNA_pol_sigma70_r4_t2"/>
</dbReference>
<evidence type="ECO:0000259" key="6">
    <source>
        <dbReference type="Pfam" id="PF04542"/>
    </source>
</evidence>
<dbReference type="InterPro" id="IPR013324">
    <property type="entry name" value="RNA_pol_sigma_r3/r4-like"/>
</dbReference>
<dbReference type="STRING" id="768706.Desor_2204"/>
<evidence type="ECO:0000256" key="5">
    <source>
        <dbReference type="ARBA" id="ARBA00023163"/>
    </source>
</evidence>
<dbReference type="KEGG" id="dor:Desor_2204"/>
<comment type="similarity">
    <text evidence="1">Belongs to the sigma-70 factor family. ECF subfamily.</text>
</comment>
<dbReference type="GO" id="GO:0006352">
    <property type="term" value="P:DNA-templated transcription initiation"/>
    <property type="evidence" value="ECO:0007669"/>
    <property type="project" value="InterPro"/>
</dbReference>
<keyword evidence="9" id="KW-1185">Reference proteome</keyword>
<dbReference type="PATRIC" id="fig|768706.3.peg.2222"/>
<dbReference type="eggNOG" id="COG1595">
    <property type="taxonomic scope" value="Bacteria"/>
</dbReference>
<dbReference type="InterPro" id="IPR007627">
    <property type="entry name" value="RNA_pol_sigma70_r2"/>
</dbReference>
<keyword evidence="2" id="KW-0805">Transcription regulation</keyword>
<sequence>MEINDTNFVAQLKKKNRRALEFAIEAYGNLVYSIVRKVLQAGFGNSYVEECLNDVFLSVWNNMASFDETKGDFQSWLAAVSKYKAIDYQRKLSKRDSVEWTTDRELSAELTPENILVSKENRKELLAAIREMNDQDREIFIRRYFLGEDIKNIARTFSVDRNVVDQRLSRGRKFLKQKLVAKGERL</sequence>
<feature type="domain" description="RNA polymerase sigma-70 region 2" evidence="6">
    <location>
        <begin position="24"/>
        <end position="94"/>
    </location>
</feature>
<dbReference type="InterPro" id="IPR013325">
    <property type="entry name" value="RNA_pol_sigma_r2"/>
</dbReference>
<evidence type="ECO:0000313" key="9">
    <source>
        <dbReference type="Proteomes" id="UP000006346"/>
    </source>
</evidence>
<name>G7W8U6_DESOD</name>
<evidence type="ECO:0000256" key="1">
    <source>
        <dbReference type="ARBA" id="ARBA00010641"/>
    </source>
</evidence>
<dbReference type="Gene3D" id="1.10.1740.10">
    <property type="match status" value="1"/>
</dbReference>
<dbReference type="EMBL" id="CP003108">
    <property type="protein sequence ID" value="AET67806.1"/>
    <property type="molecule type" value="Genomic_DNA"/>
</dbReference>
<dbReference type="InterPro" id="IPR039425">
    <property type="entry name" value="RNA_pol_sigma-70-like"/>
</dbReference>
<evidence type="ECO:0000256" key="2">
    <source>
        <dbReference type="ARBA" id="ARBA00023015"/>
    </source>
</evidence>
<dbReference type="GO" id="GO:0016987">
    <property type="term" value="F:sigma factor activity"/>
    <property type="evidence" value="ECO:0007669"/>
    <property type="project" value="UniProtKB-KW"/>
</dbReference>
<dbReference type="Pfam" id="PF08281">
    <property type="entry name" value="Sigma70_r4_2"/>
    <property type="match status" value="1"/>
</dbReference>
<dbReference type="InterPro" id="IPR014284">
    <property type="entry name" value="RNA_pol_sigma-70_dom"/>
</dbReference>
<dbReference type="NCBIfam" id="TIGR02937">
    <property type="entry name" value="sigma70-ECF"/>
    <property type="match status" value="1"/>
</dbReference>
<feature type="domain" description="RNA polymerase sigma factor 70 region 4 type 2" evidence="7">
    <location>
        <begin position="123"/>
        <end position="175"/>
    </location>
</feature>
<evidence type="ECO:0000256" key="3">
    <source>
        <dbReference type="ARBA" id="ARBA00023082"/>
    </source>
</evidence>
<dbReference type="PANTHER" id="PTHR43133">
    <property type="entry name" value="RNA POLYMERASE ECF-TYPE SIGMA FACTO"/>
    <property type="match status" value="1"/>
</dbReference>
<gene>
    <name evidence="8" type="ordered locus">Desor_2204</name>
</gene>
<dbReference type="AlphaFoldDB" id="G7W8U6"/>
<dbReference type="HOGENOM" id="CLU_047691_9_7_9"/>
<dbReference type="Proteomes" id="UP000006346">
    <property type="component" value="Chromosome"/>
</dbReference>
<dbReference type="SUPFAM" id="SSF88946">
    <property type="entry name" value="Sigma2 domain of RNA polymerase sigma factors"/>
    <property type="match status" value="1"/>
</dbReference>
<dbReference type="OrthoDB" id="2678696at2"/>
<evidence type="ECO:0000313" key="8">
    <source>
        <dbReference type="EMBL" id="AET67806.1"/>
    </source>
</evidence>
<protein>
    <submittedName>
        <fullName evidence="8">RNA polymerase sigma factor, sigma-70 family</fullName>
    </submittedName>
</protein>
<accession>G7W8U6</accession>
<dbReference type="Gene3D" id="1.10.10.10">
    <property type="entry name" value="Winged helix-like DNA-binding domain superfamily/Winged helix DNA-binding domain"/>
    <property type="match status" value="1"/>
</dbReference>